<dbReference type="GO" id="GO:0006271">
    <property type="term" value="P:DNA strand elongation involved in DNA replication"/>
    <property type="evidence" value="ECO:0007669"/>
    <property type="project" value="TreeGrafter"/>
</dbReference>
<keyword evidence="2 5" id="KW-0547">Nucleotide-binding</keyword>
<proteinExistence type="inferred from homology"/>
<dbReference type="SMART" id="SM00382">
    <property type="entry name" value="AAA"/>
    <property type="match status" value="1"/>
</dbReference>
<evidence type="ECO:0000256" key="1">
    <source>
        <dbReference type="ARBA" id="ARBA00012551"/>
    </source>
</evidence>
<evidence type="ECO:0000313" key="8">
    <source>
        <dbReference type="EMBL" id="KCV70927.1"/>
    </source>
</evidence>
<evidence type="ECO:0000256" key="3">
    <source>
        <dbReference type="ARBA" id="ARBA00022840"/>
    </source>
</evidence>
<feature type="domain" description="MCM C-terminal AAA(+) ATPase" evidence="7">
    <location>
        <begin position="61"/>
        <end position="267"/>
    </location>
</feature>
<dbReference type="AlphaFoldDB" id="A0A058ZBX4"/>
<dbReference type="GO" id="GO:0017116">
    <property type="term" value="F:single-stranded DNA helicase activity"/>
    <property type="evidence" value="ECO:0007669"/>
    <property type="project" value="TreeGrafter"/>
</dbReference>
<keyword evidence="4 5" id="KW-0238">DNA-binding</keyword>
<dbReference type="GO" id="GO:0000727">
    <property type="term" value="P:double-strand break repair via break-induced replication"/>
    <property type="evidence" value="ECO:0007669"/>
    <property type="project" value="TreeGrafter"/>
</dbReference>
<dbReference type="SMART" id="SM00350">
    <property type="entry name" value="MCM"/>
    <property type="match status" value="1"/>
</dbReference>
<keyword evidence="3 5" id="KW-0067">ATP-binding</keyword>
<dbReference type="InterPro" id="IPR027417">
    <property type="entry name" value="P-loop_NTPase"/>
</dbReference>
<dbReference type="InterPro" id="IPR003593">
    <property type="entry name" value="AAA+_ATPase"/>
</dbReference>
<evidence type="ECO:0000256" key="5">
    <source>
        <dbReference type="RuleBase" id="RU004070"/>
    </source>
</evidence>
<feature type="region of interest" description="Disordered" evidence="6">
    <location>
        <begin position="331"/>
        <end position="353"/>
    </location>
</feature>
<dbReference type="Proteomes" id="UP000030693">
    <property type="component" value="Unassembled WGS sequence"/>
</dbReference>
<gene>
    <name evidence="8" type="ORF">H696_01874</name>
</gene>
<reference evidence="8" key="1">
    <citation type="submission" date="2013-04" db="EMBL/GenBank/DDBJ databases">
        <title>The Genome Sequence of Fonticula alba ATCC 38817.</title>
        <authorList>
            <consortium name="The Broad Institute Genomics Platform"/>
            <person name="Russ C."/>
            <person name="Cuomo C."/>
            <person name="Burger G."/>
            <person name="Gray M.W."/>
            <person name="Holland P.W.H."/>
            <person name="King N."/>
            <person name="Lang F.B.F."/>
            <person name="Roger A.J."/>
            <person name="Ruiz-Trillo I."/>
            <person name="Brown M."/>
            <person name="Walker B."/>
            <person name="Young S."/>
            <person name="Zeng Q."/>
            <person name="Gargeya S."/>
            <person name="Fitzgerald M."/>
            <person name="Haas B."/>
            <person name="Abouelleil A."/>
            <person name="Allen A.W."/>
            <person name="Alvarado L."/>
            <person name="Arachchi H.M."/>
            <person name="Berlin A.M."/>
            <person name="Chapman S.B."/>
            <person name="Gainer-Dewar J."/>
            <person name="Goldberg J."/>
            <person name="Griggs A."/>
            <person name="Gujja S."/>
            <person name="Hansen M."/>
            <person name="Howarth C."/>
            <person name="Imamovic A."/>
            <person name="Ireland A."/>
            <person name="Larimer J."/>
            <person name="McCowan C."/>
            <person name="Murphy C."/>
            <person name="Pearson M."/>
            <person name="Poon T.W."/>
            <person name="Priest M."/>
            <person name="Roberts A."/>
            <person name="Saif S."/>
            <person name="Shea T."/>
            <person name="Sisk P."/>
            <person name="Sykes S."/>
            <person name="Wortman J."/>
            <person name="Nusbaum C."/>
            <person name="Birren B."/>
        </authorList>
    </citation>
    <scope>NUCLEOTIDE SEQUENCE [LARGE SCALE GENOMIC DNA]</scope>
    <source>
        <strain evidence="8">ATCC 38817</strain>
    </source>
</reference>
<dbReference type="Gene3D" id="3.40.50.300">
    <property type="entry name" value="P-loop containing nucleotide triphosphate hydrolases"/>
    <property type="match status" value="1"/>
</dbReference>
<keyword evidence="8" id="KW-0132">Cell division</keyword>
<evidence type="ECO:0000256" key="6">
    <source>
        <dbReference type="SAM" id="MobiDB-lite"/>
    </source>
</evidence>
<accession>A0A058ZBX4</accession>
<evidence type="ECO:0000256" key="4">
    <source>
        <dbReference type="ARBA" id="ARBA00023125"/>
    </source>
</evidence>
<dbReference type="OMA" id="EDNGIWI"/>
<dbReference type="EMBL" id="KB932203">
    <property type="protein sequence ID" value="KCV70927.1"/>
    <property type="molecule type" value="Genomic_DNA"/>
</dbReference>
<dbReference type="InterPro" id="IPR041562">
    <property type="entry name" value="MCM_lid"/>
</dbReference>
<dbReference type="EC" id="3.6.4.12" evidence="1"/>
<dbReference type="Pfam" id="PF00493">
    <property type="entry name" value="MCM"/>
    <property type="match status" value="1"/>
</dbReference>
<dbReference type="PANTHER" id="PTHR11630">
    <property type="entry name" value="DNA REPLICATION LICENSING FACTOR MCM FAMILY MEMBER"/>
    <property type="match status" value="1"/>
</dbReference>
<keyword evidence="9" id="KW-1185">Reference proteome</keyword>
<dbReference type="InterPro" id="IPR031327">
    <property type="entry name" value="MCM"/>
</dbReference>
<dbReference type="GO" id="GO:0042555">
    <property type="term" value="C:MCM complex"/>
    <property type="evidence" value="ECO:0007669"/>
    <property type="project" value="TreeGrafter"/>
</dbReference>
<dbReference type="PROSITE" id="PS00847">
    <property type="entry name" value="MCM_1"/>
    <property type="match status" value="1"/>
</dbReference>
<dbReference type="GO" id="GO:0003697">
    <property type="term" value="F:single-stranded DNA binding"/>
    <property type="evidence" value="ECO:0007669"/>
    <property type="project" value="TreeGrafter"/>
</dbReference>
<comment type="similarity">
    <text evidence="5">Belongs to the MCM family.</text>
</comment>
<dbReference type="GO" id="GO:0006270">
    <property type="term" value="P:DNA replication initiation"/>
    <property type="evidence" value="ECO:0007669"/>
    <property type="project" value="TreeGrafter"/>
</dbReference>
<dbReference type="OrthoDB" id="3207464at2759"/>
<dbReference type="GO" id="GO:0051301">
    <property type="term" value="P:cell division"/>
    <property type="evidence" value="ECO:0007669"/>
    <property type="project" value="UniProtKB-KW"/>
</dbReference>
<evidence type="ECO:0000256" key="2">
    <source>
        <dbReference type="ARBA" id="ARBA00022741"/>
    </source>
</evidence>
<dbReference type="PRINTS" id="PR01657">
    <property type="entry name" value="MCMFAMILY"/>
</dbReference>
<organism evidence="8">
    <name type="scientific">Fonticula alba</name>
    <name type="common">Slime mold</name>
    <dbReference type="NCBI Taxonomy" id="691883"/>
    <lineage>
        <taxon>Eukaryota</taxon>
        <taxon>Rotosphaerida</taxon>
        <taxon>Fonticulaceae</taxon>
        <taxon>Fonticula</taxon>
    </lineage>
</organism>
<dbReference type="InterPro" id="IPR001208">
    <property type="entry name" value="MCM_dom"/>
</dbReference>
<dbReference type="PANTHER" id="PTHR11630:SF26">
    <property type="entry name" value="DNA REPLICATION LICENSING FACTOR MCM7"/>
    <property type="match status" value="1"/>
</dbReference>
<dbReference type="InterPro" id="IPR018525">
    <property type="entry name" value="MCM_CS"/>
</dbReference>
<dbReference type="RefSeq" id="XP_009494050.1">
    <property type="nucleotide sequence ID" value="XM_009495775.1"/>
</dbReference>
<dbReference type="GeneID" id="20526599"/>
<keyword evidence="8" id="KW-0131">Cell cycle</keyword>
<name>A0A058ZBX4_FONAL</name>
<dbReference type="SUPFAM" id="SSF52540">
    <property type="entry name" value="P-loop containing nucleoside triphosphate hydrolases"/>
    <property type="match status" value="1"/>
</dbReference>
<protein>
    <recommendedName>
        <fullName evidence="1">DNA helicase</fullName>
        <ecNumber evidence="1">3.6.4.12</ecNumber>
    </recommendedName>
</protein>
<dbReference type="GO" id="GO:0005634">
    <property type="term" value="C:nucleus"/>
    <property type="evidence" value="ECO:0007669"/>
    <property type="project" value="TreeGrafter"/>
</dbReference>
<evidence type="ECO:0000313" key="9">
    <source>
        <dbReference type="Proteomes" id="UP000030693"/>
    </source>
</evidence>
<dbReference type="FunFam" id="3.40.50.300:FF:002469">
    <property type="entry name" value="Cell division control protein 21"/>
    <property type="match status" value="1"/>
</dbReference>
<dbReference type="STRING" id="691883.A0A058ZBX4"/>
<dbReference type="eggNOG" id="KOG0482">
    <property type="taxonomic scope" value="Eukaryota"/>
</dbReference>
<dbReference type="Pfam" id="PF17855">
    <property type="entry name" value="MCM_lid"/>
    <property type="match status" value="1"/>
</dbReference>
<dbReference type="PROSITE" id="PS50051">
    <property type="entry name" value="MCM_2"/>
    <property type="match status" value="1"/>
</dbReference>
<evidence type="ECO:0000259" key="7">
    <source>
        <dbReference type="PROSITE" id="PS50051"/>
    </source>
</evidence>
<sequence>MCGIFLPVPFTSSPRQFRAGLVSDTYLHAQFLERVKKNYDEYLMTPELLDQVDTLRQDGQIYSRLARSIAPEIYGMENVKKALLLMLVGGVTRQLHDGIRIRGDINVCLVGDPGVAKSQLLKYISVVAPRGVYTTGKGSSGVGLTAAVVRDQLTGEMILEGGALVLADNGICCIDEFDKMDDSDRTAIHEVMEQQSVSISKAGINTSLNARTAILAAANPVHGRYNDRLSMLQNINLPAALLSRFDLMFLLLDVPNADADMRLAQHITTVHATSRHPELDFIPVTADILRAYVAQARLVEPVVPDTIESRSLIDYIVRAYVGLRGREANKRGGGGDSGFGDAPRRTADEDNLDMTYTTPRTLLGILRLSQALARMRFSPVIGQGDVDEAIRLMHSSKESLFTRMRGGQEGGASAGRDSLTAIYEIIKDVAIEHPDLHCDVQQARDIALSRGYTADNFDECLRIYEDNGIWILDSARTGLTFIGPE</sequence>
<dbReference type="GO" id="GO:0005524">
    <property type="term" value="F:ATP binding"/>
    <property type="evidence" value="ECO:0007669"/>
    <property type="project" value="UniProtKB-KW"/>
</dbReference>